<proteinExistence type="inferred from homology"/>
<dbReference type="CDD" id="cd04601">
    <property type="entry name" value="CBS_pair_IMPDH"/>
    <property type="match status" value="1"/>
</dbReference>
<dbReference type="PANTHER" id="PTHR11911">
    <property type="entry name" value="INOSINE-5-MONOPHOSPHATE DEHYDROGENASE RELATED"/>
    <property type="match status" value="1"/>
</dbReference>
<evidence type="ECO:0000256" key="6">
    <source>
        <dbReference type="PIRSR" id="PIRSR000130-4"/>
    </source>
</evidence>
<keyword evidence="2" id="KW-0479">Metal-binding</keyword>
<dbReference type="FunFam" id="3.20.20.70:FF:000424">
    <property type="entry name" value="Inosine-5'-monophosphate dehydrogenase 2"/>
    <property type="match status" value="1"/>
</dbReference>
<dbReference type="Gene3D" id="3.20.20.70">
    <property type="entry name" value="Aldolase class I"/>
    <property type="match status" value="1"/>
</dbReference>
<dbReference type="CDD" id="cd00381">
    <property type="entry name" value="IMPDH"/>
    <property type="match status" value="1"/>
</dbReference>
<evidence type="ECO:0000259" key="8">
    <source>
        <dbReference type="PROSITE" id="PS51371"/>
    </source>
</evidence>
<dbReference type="PIRSF" id="PIRSF000130">
    <property type="entry name" value="IMPDH"/>
    <property type="match status" value="1"/>
</dbReference>
<protein>
    <submittedName>
        <fullName evidence="9">Inosine-5'-monophosphate dehydrogenase</fullName>
        <ecNumber evidence="9">1.1.1.205</ecNumber>
    </submittedName>
</protein>
<keyword evidence="6" id="KW-0630">Potassium</keyword>
<dbReference type="InterPro" id="IPR046342">
    <property type="entry name" value="CBS_dom_sf"/>
</dbReference>
<feature type="binding site" description="in other chain" evidence="6">
    <location>
        <position position="314"/>
    </location>
    <ligand>
        <name>K(+)</name>
        <dbReference type="ChEBI" id="CHEBI:29103"/>
        <note>ligand shared between two tetrameric partners</note>
    </ligand>
</feature>
<dbReference type="EC" id="1.1.1.205" evidence="9"/>
<dbReference type="PROSITE" id="PS51371">
    <property type="entry name" value="CBS"/>
    <property type="match status" value="2"/>
</dbReference>
<dbReference type="GO" id="GO:0046872">
    <property type="term" value="F:metal ion binding"/>
    <property type="evidence" value="ECO:0007669"/>
    <property type="project" value="UniProtKB-KW"/>
</dbReference>
<dbReference type="GO" id="GO:0003938">
    <property type="term" value="F:IMP dehydrogenase activity"/>
    <property type="evidence" value="ECO:0007669"/>
    <property type="project" value="UniProtKB-EC"/>
</dbReference>
<dbReference type="Pfam" id="PF00571">
    <property type="entry name" value="CBS"/>
    <property type="match status" value="2"/>
</dbReference>
<dbReference type="InterPro" id="IPR013785">
    <property type="entry name" value="Aldolase_TIM"/>
</dbReference>
<evidence type="ECO:0000256" key="2">
    <source>
        <dbReference type="ARBA" id="ARBA00022723"/>
    </source>
</evidence>
<accession>A0A4P6M1P3</accession>
<dbReference type="InterPro" id="IPR005990">
    <property type="entry name" value="IMP_DH"/>
</dbReference>
<evidence type="ECO:0000256" key="3">
    <source>
        <dbReference type="ARBA" id="ARBA00023002"/>
    </source>
</evidence>
<feature type="binding site" description="in other chain" evidence="6">
    <location>
        <position position="316"/>
    </location>
    <ligand>
        <name>K(+)</name>
        <dbReference type="ChEBI" id="CHEBI:29103"/>
        <note>ligand shared between two tetrameric partners</note>
    </ligand>
</feature>
<feature type="binding site" evidence="5">
    <location>
        <begin position="261"/>
        <end position="263"/>
    </location>
    <ligand>
        <name>NAD(+)</name>
        <dbReference type="ChEBI" id="CHEBI:57540"/>
    </ligand>
</feature>
<dbReference type="InterPro" id="IPR000644">
    <property type="entry name" value="CBS_dom"/>
</dbReference>
<feature type="binding site" description="in other chain" evidence="6">
    <location>
        <position position="319"/>
    </location>
    <ligand>
        <name>K(+)</name>
        <dbReference type="ChEBI" id="CHEBI:29103"/>
        <note>ligand shared between two tetrameric partners</note>
    </ligand>
</feature>
<evidence type="ECO:0000313" key="9">
    <source>
        <dbReference type="EMBL" id="QBE99031.1"/>
    </source>
</evidence>
<feature type="domain" description="CBS" evidence="8">
    <location>
        <begin position="167"/>
        <end position="225"/>
    </location>
</feature>
<dbReference type="SUPFAM" id="SSF54631">
    <property type="entry name" value="CBS-domain pair"/>
    <property type="match status" value="1"/>
</dbReference>
<dbReference type="EMBL" id="CP035945">
    <property type="protein sequence ID" value="QBE99031.1"/>
    <property type="molecule type" value="Genomic_DNA"/>
</dbReference>
<dbReference type="SUPFAM" id="SSF51412">
    <property type="entry name" value="Inosine monophosphate dehydrogenase (IMPDH)"/>
    <property type="match status" value="1"/>
</dbReference>
<dbReference type="PANTHER" id="PTHR11911:SF111">
    <property type="entry name" value="INOSINE-5'-MONOPHOSPHATE DEHYDROGENASE"/>
    <property type="match status" value="1"/>
</dbReference>
<dbReference type="SMART" id="SM00116">
    <property type="entry name" value="CBS"/>
    <property type="match status" value="2"/>
</dbReference>
<dbReference type="NCBIfam" id="NF005493">
    <property type="entry name" value="PRK07107.1"/>
    <property type="match status" value="1"/>
</dbReference>
<keyword evidence="4 7" id="KW-0129">CBS domain</keyword>
<dbReference type="RefSeq" id="WP_130182249.1">
    <property type="nucleotide sequence ID" value="NZ_CP035945.1"/>
</dbReference>
<name>A0A4P6M1P3_9FIRM</name>
<dbReference type="Proteomes" id="UP000289794">
    <property type="component" value="Chromosome"/>
</dbReference>
<comment type="similarity">
    <text evidence="1">Belongs to the IMPDH/GMPR family.</text>
</comment>
<dbReference type="Pfam" id="PF00478">
    <property type="entry name" value="IMPDH"/>
    <property type="match status" value="1"/>
</dbReference>
<feature type="domain" description="CBS" evidence="8">
    <location>
        <begin position="103"/>
        <end position="163"/>
    </location>
</feature>
<evidence type="ECO:0000256" key="4">
    <source>
        <dbReference type="ARBA" id="ARBA00023122"/>
    </source>
</evidence>
<organism evidence="9 10">
    <name type="scientific">Blautia producta</name>
    <dbReference type="NCBI Taxonomy" id="33035"/>
    <lineage>
        <taxon>Bacteria</taxon>
        <taxon>Bacillati</taxon>
        <taxon>Bacillota</taxon>
        <taxon>Clostridia</taxon>
        <taxon>Lachnospirales</taxon>
        <taxon>Lachnospiraceae</taxon>
        <taxon>Blautia</taxon>
    </lineage>
</organism>
<dbReference type="InterPro" id="IPR001093">
    <property type="entry name" value="IMP_DH_GMPRt"/>
</dbReference>
<dbReference type="SMART" id="SM01240">
    <property type="entry name" value="IMPDH"/>
    <property type="match status" value="1"/>
</dbReference>
<dbReference type="GO" id="GO:0006183">
    <property type="term" value="P:GTP biosynthetic process"/>
    <property type="evidence" value="ECO:0007669"/>
    <property type="project" value="TreeGrafter"/>
</dbReference>
<sequence>MAFYYEEPSRTFSEYLLIPGYSSTHCIPSQVNLKTPLVKYRKGEEPALSINVPMVSAIMQSVSDDNLAVALAQEGGLSFIYGSQPVEKQAEMVKKVKNYRAGFVVSDSNVSPEMTLQDVLRLTEQTGHSTIAVTEDGGPGGRLLGIVTNKDYRVSRMNLDLKVKEFMTKLDDLVYAEEETTLKEANDIIWEHKINCLPLVNKKQELVYLVFRKDYDTHKKNENELIDINKRYMVGAGINTRDYETRVPALVQAGADVLCIDSSEGFSEWQKITIDYIRKNYGNDVKVGAGNVVDAEGFRFLAEAGADFVKVGIGGGAICITREQKGIGRGQATAVIEVAKARDEYFKETGIYIPICSDGGIVHDYHITLALAMGADFIMLGRYFARFDESPTKKVNINGSYMKEYWGEGSARARNWQRYDMGGEKKLSFEEGVDSLVPYAGSLKDNVSLTLSKVRSTMCNCGALTIPELQEKAKITLVSSTSIVEGGAHDVMLRDQR</sequence>
<gene>
    <name evidence="9" type="primary">guaB_2</name>
    <name evidence="9" type="ORF">PMF13cell1_04602</name>
</gene>
<reference evidence="9 10" key="1">
    <citation type="submission" date="2019-01" db="EMBL/GenBank/DDBJ databases">
        <title>PMF-metabolizing Aryl O-demethylase.</title>
        <authorList>
            <person name="Kim M."/>
        </authorList>
    </citation>
    <scope>NUCLEOTIDE SEQUENCE [LARGE SCALE GENOMIC DNA]</scope>
    <source>
        <strain evidence="9 10">PMF1</strain>
    </source>
</reference>
<feature type="binding site" evidence="5">
    <location>
        <begin position="312"/>
        <end position="314"/>
    </location>
    <ligand>
        <name>NAD(+)</name>
        <dbReference type="ChEBI" id="CHEBI:57540"/>
    </ligand>
</feature>
<keyword evidence="5" id="KW-0520">NAD</keyword>
<evidence type="ECO:0000256" key="1">
    <source>
        <dbReference type="ARBA" id="ARBA00005502"/>
    </source>
</evidence>
<keyword evidence="3 9" id="KW-0560">Oxidoreductase</keyword>
<dbReference type="KEGG" id="bpro:PMF13cell1_04602"/>
<dbReference type="AlphaFoldDB" id="A0A4P6M1P3"/>
<evidence type="ECO:0000256" key="7">
    <source>
        <dbReference type="PROSITE-ProRule" id="PRU00703"/>
    </source>
</evidence>
<evidence type="ECO:0000313" key="10">
    <source>
        <dbReference type="Proteomes" id="UP000289794"/>
    </source>
</evidence>
<evidence type="ECO:0000256" key="5">
    <source>
        <dbReference type="PIRSR" id="PIRSR000130-3"/>
    </source>
</evidence>